<evidence type="ECO:0000256" key="2">
    <source>
        <dbReference type="ARBA" id="ARBA00022801"/>
    </source>
</evidence>
<dbReference type="PANTHER" id="PTHR42732">
    <property type="entry name" value="BETA-GALACTOSIDASE"/>
    <property type="match status" value="1"/>
</dbReference>
<keyword evidence="10" id="KW-1185">Reference proteome</keyword>
<dbReference type="InterPro" id="IPR023232">
    <property type="entry name" value="Glyco_hydro_2_AS"/>
</dbReference>
<keyword evidence="2" id="KW-0378">Hydrolase</keyword>
<sequence>MRKYEDFDTGWKFTKCEKYEAEIFSIDYDDSEWRIVDLPHDWSIEGDFSKDHPTGGSGGYLPAGIGWYRKKFMISKELENKKFFIEFDGSAGITDVWINEFHVGTHYHYYTSFYFDITSFLKFGDENVIVVRVDNSEQPNSRWYTGSGLYRHVKLIVTERVHFEEWGVFIKATYVDEKKATLEIEMELCNETPEDFEGILKTVVYDLSGKVVAEESVAITLEKNKKGKKKIVTNVENPHLWSIENPYLYSIENIIQKGEEIIDCISIPFGIRTIKFDAEKGFLLNSKQVKIKGVCLHHDGGCVGAAVPEGVWERRLKLLKEMGCNAIRTAHNPAAPEFLDMCDRMGFLVIEEAFDEWKIGKIKEFGENFLEGDSRYGYHKYFDENFEADLRSMIRRDRNHPSIIIWSVGNEVPEQTTPDGHLILKKLIEICHEEDPTRPVTAACDQIEAEPKKATEEFLNLLDVVGYNYVDRWRNRTEIFYAEDHFKHPNWKIIGTEHASINQVRGEYSFEASQFGWWRGPYYTSMIRPEKLWKFTKVHDYVAGDFIWTGFDYLGESRWPAKNTSCGILDTCGFKKDSFYFYKSQWSEEPVLHIFPHWNWKGMEGKVIPVICYTNCDYVELFLNGKSLGRKCYEFPAQGMTKRFGHYEKPFVYATTGDLHLSWDVPYEPGILKAVGVKDGKEIVKEVKTTGEPQRVKLICDKQKMKADGKDVCHITVLIVDKEGQIVPDANNLVVFEVKGCGDLIGVDNGKPDSHESYKDAKRKAFNGMCLAIVKSRKQKGMIEIVATSEGLVGDSVEIEVD</sequence>
<evidence type="ECO:0000256" key="3">
    <source>
        <dbReference type="ARBA" id="ARBA00023295"/>
    </source>
</evidence>
<evidence type="ECO:0000259" key="7">
    <source>
        <dbReference type="Pfam" id="PF16355"/>
    </source>
</evidence>
<dbReference type="Pfam" id="PF18565">
    <property type="entry name" value="Glyco_hydro2_C5"/>
    <property type="match status" value="1"/>
</dbReference>
<dbReference type="EMBL" id="AP024480">
    <property type="protein sequence ID" value="BCS82085.1"/>
    <property type="molecule type" value="Genomic_DNA"/>
</dbReference>
<dbReference type="InterPro" id="IPR017853">
    <property type="entry name" value="GH"/>
</dbReference>
<dbReference type="Gene3D" id="2.60.40.10">
    <property type="entry name" value="Immunoglobulins"/>
    <property type="match status" value="3"/>
</dbReference>
<dbReference type="PROSITE" id="PS00608">
    <property type="entry name" value="GLYCOSYL_HYDROL_F2_2"/>
    <property type="match status" value="1"/>
</dbReference>
<feature type="domain" description="Glycoside hydrolase family 2 immunoglobulin-like beta-sandwich" evidence="4">
    <location>
        <begin position="167"/>
        <end position="272"/>
    </location>
</feature>
<evidence type="ECO:0000256" key="1">
    <source>
        <dbReference type="ARBA" id="ARBA00007401"/>
    </source>
</evidence>
<protein>
    <submittedName>
        <fullName evidence="9">Beta-galactosidase</fullName>
    </submittedName>
</protein>
<keyword evidence="3" id="KW-0326">Glycosidase</keyword>
<feature type="domain" description="Glycoside hydrolase family 2 catalytic" evidence="5">
    <location>
        <begin position="280"/>
        <end position="454"/>
    </location>
</feature>
<dbReference type="InterPro" id="IPR006103">
    <property type="entry name" value="Glyco_hydro_2_cat"/>
</dbReference>
<evidence type="ECO:0000259" key="8">
    <source>
        <dbReference type="Pfam" id="PF18565"/>
    </source>
</evidence>
<dbReference type="InterPro" id="IPR006102">
    <property type="entry name" value="Ig-like_GH2"/>
</dbReference>
<organism evidence="9 10">
    <name type="scientific">Caldicellulosiruptor diazotrophicus</name>
    <dbReference type="NCBI Taxonomy" id="2806205"/>
    <lineage>
        <taxon>Bacteria</taxon>
        <taxon>Bacillati</taxon>
        <taxon>Bacillota</taxon>
        <taxon>Bacillota incertae sedis</taxon>
        <taxon>Caldicellulosiruptorales</taxon>
        <taxon>Caldicellulosiruptoraceae</taxon>
        <taxon>Caldicellulosiruptor</taxon>
    </lineage>
</organism>
<dbReference type="Pfam" id="PF02836">
    <property type="entry name" value="Glyco_hydro_2_C"/>
    <property type="match status" value="1"/>
</dbReference>
<dbReference type="PANTHER" id="PTHR42732:SF1">
    <property type="entry name" value="BETA-MANNOSIDASE"/>
    <property type="match status" value="1"/>
</dbReference>
<dbReference type="SUPFAM" id="SSF51445">
    <property type="entry name" value="(Trans)glycosidases"/>
    <property type="match status" value="1"/>
</dbReference>
<feature type="domain" description="DUF4982" evidence="7">
    <location>
        <begin position="605"/>
        <end position="683"/>
    </location>
</feature>
<name>A0ABN6E960_9FIRM</name>
<dbReference type="InterPro" id="IPR006104">
    <property type="entry name" value="Glyco_hydro_2_N"/>
</dbReference>
<dbReference type="Gene3D" id="3.20.20.80">
    <property type="entry name" value="Glycosidases"/>
    <property type="match status" value="1"/>
</dbReference>
<dbReference type="Pfam" id="PF02837">
    <property type="entry name" value="Glyco_hydro_2_N"/>
    <property type="match status" value="1"/>
</dbReference>
<accession>A0ABN6E960</accession>
<dbReference type="Pfam" id="PF00703">
    <property type="entry name" value="Glyco_hydro_2"/>
    <property type="match status" value="1"/>
</dbReference>
<comment type="similarity">
    <text evidence="1">Belongs to the glycosyl hydrolase 2 family.</text>
</comment>
<evidence type="ECO:0000313" key="10">
    <source>
        <dbReference type="Proteomes" id="UP000663623"/>
    </source>
</evidence>
<evidence type="ECO:0000313" key="9">
    <source>
        <dbReference type="EMBL" id="BCS82085.1"/>
    </source>
</evidence>
<reference evidence="9 10" key="1">
    <citation type="submission" date="2021-02" db="EMBL/GenBank/DDBJ databases">
        <title>Nitrogen-fixing ability and nitrogen fixation related genes of thermophilic fermentative bacteria in the genus Caldicellulosiruptor.</title>
        <authorList>
            <person name="Chen Y."/>
            <person name="Nishihara A."/>
            <person name="Haruta S."/>
        </authorList>
    </citation>
    <scope>NUCLEOTIDE SEQUENCE [LARGE SCALE GENOMIC DNA]</scope>
    <source>
        <strain evidence="9 10">YA01</strain>
    </source>
</reference>
<dbReference type="PRINTS" id="PR00132">
    <property type="entry name" value="GLHYDRLASE2"/>
</dbReference>
<proteinExistence type="inferred from homology"/>
<dbReference type="Pfam" id="PF16355">
    <property type="entry name" value="DUF4982"/>
    <property type="match status" value="1"/>
</dbReference>
<feature type="domain" description="Glycoside hydrolase family 2" evidence="8">
    <location>
        <begin position="697"/>
        <end position="797"/>
    </location>
</feature>
<dbReference type="InterPro" id="IPR006101">
    <property type="entry name" value="Glyco_hydro_2"/>
</dbReference>
<evidence type="ECO:0000259" key="6">
    <source>
        <dbReference type="Pfam" id="PF02837"/>
    </source>
</evidence>
<gene>
    <name evidence="9" type="ORF">CaldiYA01_20450</name>
</gene>
<evidence type="ECO:0000259" key="4">
    <source>
        <dbReference type="Pfam" id="PF00703"/>
    </source>
</evidence>
<evidence type="ECO:0000259" key="5">
    <source>
        <dbReference type="Pfam" id="PF02836"/>
    </source>
</evidence>
<dbReference type="InterPro" id="IPR051913">
    <property type="entry name" value="GH2_Domain-Containing"/>
</dbReference>
<dbReference type="Gene3D" id="2.60.120.260">
    <property type="entry name" value="Galactose-binding domain-like"/>
    <property type="match status" value="1"/>
</dbReference>
<dbReference type="InterPro" id="IPR036156">
    <property type="entry name" value="Beta-gal/glucu_dom_sf"/>
</dbReference>
<dbReference type="InterPro" id="IPR040605">
    <property type="entry name" value="Glyco_hydro2_dom5"/>
</dbReference>
<dbReference type="InterPro" id="IPR008979">
    <property type="entry name" value="Galactose-bd-like_sf"/>
</dbReference>
<dbReference type="RefSeq" id="WP_207179370.1">
    <property type="nucleotide sequence ID" value="NZ_AP024480.1"/>
</dbReference>
<dbReference type="SUPFAM" id="SSF49303">
    <property type="entry name" value="beta-Galactosidase/glucuronidase domain"/>
    <property type="match status" value="1"/>
</dbReference>
<dbReference type="Proteomes" id="UP000663623">
    <property type="component" value="Chromosome"/>
</dbReference>
<dbReference type="InterPro" id="IPR013783">
    <property type="entry name" value="Ig-like_fold"/>
</dbReference>
<feature type="domain" description="Glycosyl hydrolases family 2 sugar binding" evidence="6">
    <location>
        <begin position="63"/>
        <end position="156"/>
    </location>
</feature>
<dbReference type="InterPro" id="IPR032311">
    <property type="entry name" value="DUF4982"/>
</dbReference>
<dbReference type="SUPFAM" id="SSF49785">
    <property type="entry name" value="Galactose-binding domain-like"/>
    <property type="match status" value="1"/>
</dbReference>